<reference evidence="4" key="1">
    <citation type="journal article" date="2017" name="Proc. Natl. Acad. Sci. U.S.A.">
        <title>Simulation of Deepwater Horizon oil plume reveals substrate specialization within a complex community of hydrocarbon degraders.</title>
        <authorList>
            <person name="Hu P."/>
            <person name="Dubinsky E.A."/>
            <person name="Probst A.J."/>
            <person name="Wang J."/>
            <person name="Sieber C.M.K."/>
            <person name="Tom L.M."/>
            <person name="Gardinali P."/>
            <person name="Banfield J.F."/>
            <person name="Atlas R.M."/>
            <person name="Andersen G.L."/>
        </authorList>
    </citation>
    <scope>NUCLEOTIDE SEQUENCE [LARGE SCALE GENOMIC DNA]</scope>
</reference>
<keyword evidence="1" id="KW-0175">Coiled coil</keyword>
<dbReference type="Proteomes" id="UP000227088">
    <property type="component" value="Unassembled WGS sequence"/>
</dbReference>
<proteinExistence type="predicted"/>
<dbReference type="Gene3D" id="3.40.30.10">
    <property type="entry name" value="Glutaredoxin"/>
    <property type="match status" value="2"/>
</dbReference>
<dbReference type="AlphaFoldDB" id="A0A1Y5HXL9"/>
<dbReference type="InterPro" id="IPR001853">
    <property type="entry name" value="DSBA-like_thioredoxin_dom"/>
</dbReference>
<name>A0A1Y5HXL9_OLEAN</name>
<evidence type="ECO:0000313" key="4">
    <source>
        <dbReference type="Proteomes" id="UP000227088"/>
    </source>
</evidence>
<feature type="domain" description="DSBA-like thioredoxin" evidence="2">
    <location>
        <begin position="272"/>
        <end position="459"/>
    </location>
</feature>
<organism evidence="3 4">
    <name type="scientific">Oleispira antarctica</name>
    <dbReference type="NCBI Taxonomy" id="188908"/>
    <lineage>
        <taxon>Bacteria</taxon>
        <taxon>Pseudomonadati</taxon>
        <taxon>Pseudomonadota</taxon>
        <taxon>Gammaproteobacteria</taxon>
        <taxon>Oceanospirillales</taxon>
        <taxon>Oceanospirillaceae</taxon>
        <taxon>Oleispira</taxon>
    </lineage>
</organism>
<dbReference type="PANTHER" id="PTHR42943">
    <property type="entry name" value="GLUTATHIONE S-TRANSFERASE KAPPA"/>
    <property type="match status" value="1"/>
</dbReference>
<feature type="coiled-coil region" evidence="1">
    <location>
        <begin position="131"/>
        <end position="158"/>
    </location>
</feature>
<accession>A0A1Y5HXL9</accession>
<evidence type="ECO:0000313" key="3">
    <source>
        <dbReference type="EMBL" id="OUS41187.1"/>
    </source>
</evidence>
<evidence type="ECO:0000256" key="1">
    <source>
        <dbReference type="SAM" id="Coils"/>
    </source>
</evidence>
<dbReference type="SUPFAM" id="SSF52833">
    <property type="entry name" value="Thioredoxin-like"/>
    <property type="match status" value="2"/>
</dbReference>
<dbReference type="Pfam" id="PF01323">
    <property type="entry name" value="DSBA"/>
    <property type="match status" value="1"/>
</dbReference>
<dbReference type="PANTHER" id="PTHR42943:SF2">
    <property type="entry name" value="GLUTATHIONE S-TRANSFERASE KAPPA 1"/>
    <property type="match status" value="1"/>
</dbReference>
<dbReference type="InterPro" id="IPR051924">
    <property type="entry name" value="GST_Kappa/NadH"/>
</dbReference>
<dbReference type="GO" id="GO:0016491">
    <property type="term" value="F:oxidoreductase activity"/>
    <property type="evidence" value="ECO:0007669"/>
    <property type="project" value="InterPro"/>
</dbReference>
<comment type="caution">
    <text evidence="3">The sequence shown here is derived from an EMBL/GenBank/DDBJ whole genome shotgun (WGS) entry which is preliminary data.</text>
</comment>
<dbReference type="EMBL" id="MABE01000127">
    <property type="protein sequence ID" value="OUS41187.1"/>
    <property type="molecule type" value="Genomic_DNA"/>
</dbReference>
<gene>
    <name evidence="3" type="ORF">A9R00_02200</name>
</gene>
<sequence>MIKDNLVKTIQPYAARCISSTAVLEIKRWAFEMKRRLLNKDHRIDLYLRINDPYSYLLVQVMADFEQRYAINIQFKVIQQLQQDMYPEEVMWHDNGFIDASHLSKLYGLKFPAAIPEPDSMAVGQGTVRLLQLEQLQLEQLQDELIQNESLESSQENRWQQVGAIFERYWFQQSSTSELVLDSGLEQRLAQNEQDLQQQGHYMSAMLHYAGEWYWGLDRLDHLEKRLNALGLAHNESTDEVVFNKTYIDFCQQPPLITSPGSSENPRGDKKLVLFFSIRSPYSYIGLQQAIKLAQHYQLPLDIKPILPMIMRGLLVPKVKKMYIFHDTKREAKKLGLDYGFVADPLGAGVERCYCLFSYAQSLGCEQQFILNYALAVNAQGIRAETDAGLKLIVQRSGMDWDHARTLLTSPAIDREWRQWAEDNRQQMLGQGSWGVPSFQYGELLLWGQDRIGIIEQAIREDRCNSECLFKN</sequence>
<dbReference type="InterPro" id="IPR036249">
    <property type="entry name" value="Thioredoxin-like_sf"/>
</dbReference>
<protein>
    <recommendedName>
        <fullName evidence="2">DSBA-like thioredoxin domain-containing protein</fullName>
    </recommendedName>
</protein>
<evidence type="ECO:0000259" key="2">
    <source>
        <dbReference type="Pfam" id="PF01323"/>
    </source>
</evidence>